<dbReference type="EMBL" id="VNJI01000024">
    <property type="protein sequence ID" value="TVY08331.1"/>
    <property type="molecule type" value="Genomic_DNA"/>
</dbReference>
<dbReference type="Gene3D" id="1.10.10.60">
    <property type="entry name" value="Homeodomain-like"/>
    <property type="match status" value="2"/>
</dbReference>
<dbReference type="CDD" id="cd17536">
    <property type="entry name" value="REC_YesN-like"/>
    <property type="match status" value="1"/>
</dbReference>
<dbReference type="InterPro" id="IPR009057">
    <property type="entry name" value="Homeodomain-like_sf"/>
</dbReference>
<accession>A0A559K872</accession>
<dbReference type="GO" id="GO:0043565">
    <property type="term" value="F:sequence-specific DNA binding"/>
    <property type="evidence" value="ECO:0007669"/>
    <property type="project" value="InterPro"/>
</dbReference>
<dbReference type="PROSITE" id="PS01124">
    <property type="entry name" value="HTH_ARAC_FAMILY_2"/>
    <property type="match status" value="1"/>
</dbReference>
<dbReference type="Pfam" id="PF12833">
    <property type="entry name" value="HTH_18"/>
    <property type="match status" value="1"/>
</dbReference>
<keyword evidence="8" id="KW-1185">Reference proteome</keyword>
<dbReference type="GO" id="GO:0000160">
    <property type="term" value="P:phosphorelay signal transduction system"/>
    <property type="evidence" value="ECO:0007669"/>
    <property type="project" value="InterPro"/>
</dbReference>
<evidence type="ECO:0000313" key="8">
    <source>
        <dbReference type="Proteomes" id="UP000317036"/>
    </source>
</evidence>
<feature type="domain" description="HTH araC/xylS-type" evidence="5">
    <location>
        <begin position="444"/>
        <end position="542"/>
    </location>
</feature>
<dbReference type="OrthoDB" id="1974963at2"/>
<name>A0A559K872_9BACL</name>
<feature type="modified residue" description="4-aspartylphosphate" evidence="4">
    <location>
        <position position="65"/>
    </location>
</feature>
<comment type="caution">
    <text evidence="7">The sequence shown here is derived from an EMBL/GenBank/DDBJ whole genome shotgun (WGS) entry which is preliminary data.</text>
</comment>
<gene>
    <name evidence="7" type="ORF">FPZ49_18950</name>
</gene>
<evidence type="ECO:0000256" key="2">
    <source>
        <dbReference type="ARBA" id="ARBA00023125"/>
    </source>
</evidence>
<dbReference type="SUPFAM" id="SSF52172">
    <property type="entry name" value="CheY-like"/>
    <property type="match status" value="1"/>
</dbReference>
<keyword evidence="1" id="KW-0805">Transcription regulation</keyword>
<dbReference type="SMART" id="SM00342">
    <property type="entry name" value="HTH_ARAC"/>
    <property type="match status" value="1"/>
</dbReference>
<keyword evidence="4" id="KW-0597">Phosphoprotein</keyword>
<evidence type="ECO:0000256" key="4">
    <source>
        <dbReference type="PROSITE-ProRule" id="PRU00169"/>
    </source>
</evidence>
<dbReference type="PANTHER" id="PTHR43280:SF34">
    <property type="entry name" value="ARAC-FAMILY TRANSCRIPTIONAL REGULATOR"/>
    <property type="match status" value="1"/>
</dbReference>
<dbReference type="InterPro" id="IPR018060">
    <property type="entry name" value="HTH_AraC"/>
</dbReference>
<protein>
    <submittedName>
        <fullName evidence="7">Response regulator</fullName>
    </submittedName>
</protein>
<evidence type="ECO:0000313" key="7">
    <source>
        <dbReference type="EMBL" id="TVY08331.1"/>
    </source>
</evidence>
<evidence type="ECO:0000259" key="6">
    <source>
        <dbReference type="PROSITE" id="PS50110"/>
    </source>
</evidence>
<sequence>MASLLHEVKDMYRLLIVDDEIHAAHGIEIGINWANLGISNVYVAYNIRQAMEIFFNHAIDLMICDIEMPQGNGLELLAWVKEHYASTETLFLTCHADFDYAKQALQLGSFDYLLKPVRYKELESVVMKAIEKVKAEREADKFTETLKHYYELWSKHHPLLVERFWFDLIHHAVSLHPEQILEMIQTRNIPYHPNSQFVPILIAIHEWSKEITNRERKILEYALRNAAEHSFQLDGVQGLTLQLSERHFIALFPAGHPLLDHPSTSLIQELSTYISNCETYFYSKLSCYVGIRTDMREIHHAVEDLIRLDTDNVAKSKQVYRIDEPAILPKAVALPNVSHWLELLKQGAKLPLISEIHHYLEDLKQGESSAIQLQEFFHDFMQMVYHVLQLKGLQAHRIFTESMSPVQVANATRSISALKEWSSQIIDRAAQFIRSVEESQSVIDRVRRFIKENIKQDLSRDDISEHVFLSPDYLSRLFKKETGISLNDYMIEERFKYAKELLISTDMPISSIAAAIGYTNFSHFSKMFKRVTNMNPLEFRKKCKNG</sequence>
<dbReference type="SMART" id="SM00448">
    <property type="entry name" value="REC"/>
    <property type="match status" value="1"/>
</dbReference>
<dbReference type="PANTHER" id="PTHR43280">
    <property type="entry name" value="ARAC-FAMILY TRANSCRIPTIONAL REGULATOR"/>
    <property type="match status" value="1"/>
</dbReference>
<feature type="domain" description="Response regulatory" evidence="6">
    <location>
        <begin position="13"/>
        <end position="130"/>
    </location>
</feature>
<dbReference type="GO" id="GO:0003700">
    <property type="term" value="F:DNA-binding transcription factor activity"/>
    <property type="evidence" value="ECO:0007669"/>
    <property type="project" value="InterPro"/>
</dbReference>
<keyword evidence="2" id="KW-0238">DNA-binding</keyword>
<reference evidence="7 8" key="1">
    <citation type="submission" date="2019-07" db="EMBL/GenBank/DDBJ databases">
        <authorList>
            <person name="Kim J."/>
        </authorList>
    </citation>
    <scope>NUCLEOTIDE SEQUENCE [LARGE SCALE GENOMIC DNA]</scope>
    <source>
        <strain evidence="7 8">JC52</strain>
    </source>
</reference>
<dbReference type="Pfam" id="PF00072">
    <property type="entry name" value="Response_reg"/>
    <property type="match status" value="1"/>
</dbReference>
<proteinExistence type="predicted"/>
<dbReference type="SUPFAM" id="SSF46689">
    <property type="entry name" value="Homeodomain-like"/>
    <property type="match status" value="2"/>
</dbReference>
<evidence type="ECO:0000256" key="1">
    <source>
        <dbReference type="ARBA" id="ARBA00023015"/>
    </source>
</evidence>
<dbReference type="PROSITE" id="PS50110">
    <property type="entry name" value="RESPONSE_REGULATORY"/>
    <property type="match status" value="1"/>
</dbReference>
<dbReference type="Proteomes" id="UP000317036">
    <property type="component" value="Unassembled WGS sequence"/>
</dbReference>
<dbReference type="InterPro" id="IPR011006">
    <property type="entry name" value="CheY-like_superfamily"/>
</dbReference>
<evidence type="ECO:0000259" key="5">
    <source>
        <dbReference type="PROSITE" id="PS01124"/>
    </source>
</evidence>
<keyword evidence="3" id="KW-0804">Transcription</keyword>
<evidence type="ECO:0000256" key="3">
    <source>
        <dbReference type="ARBA" id="ARBA00023163"/>
    </source>
</evidence>
<dbReference type="InterPro" id="IPR001789">
    <property type="entry name" value="Sig_transdc_resp-reg_receiver"/>
</dbReference>
<dbReference type="Gene3D" id="3.40.50.2300">
    <property type="match status" value="1"/>
</dbReference>
<dbReference type="AlphaFoldDB" id="A0A559K872"/>
<organism evidence="7 8">
    <name type="scientific">Paenibacillus cremeus</name>
    <dbReference type="NCBI Taxonomy" id="2163881"/>
    <lineage>
        <taxon>Bacteria</taxon>
        <taxon>Bacillati</taxon>
        <taxon>Bacillota</taxon>
        <taxon>Bacilli</taxon>
        <taxon>Bacillales</taxon>
        <taxon>Paenibacillaceae</taxon>
        <taxon>Paenibacillus</taxon>
    </lineage>
</organism>